<evidence type="ECO:0000256" key="6">
    <source>
        <dbReference type="HAMAP-Rule" id="MF_01251"/>
    </source>
</evidence>
<gene>
    <name evidence="9" type="ORF">MSL71_50360</name>
</gene>
<dbReference type="SFLD" id="SFLDG01069">
    <property type="entry name" value="UPF0313"/>
    <property type="match status" value="1"/>
</dbReference>
<keyword evidence="1 6" id="KW-0004">4Fe-4S</keyword>
<organism evidence="9 10">
    <name type="scientific">Desulfoluna butyratoxydans</name>
    <dbReference type="NCBI Taxonomy" id="231438"/>
    <lineage>
        <taxon>Bacteria</taxon>
        <taxon>Pseudomonadati</taxon>
        <taxon>Thermodesulfobacteriota</taxon>
        <taxon>Desulfobacteria</taxon>
        <taxon>Desulfobacterales</taxon>
        <taxon>Desulfolunaceae</taxon>
        <taxon>Desulfoluna</taxon>
    </lineage>
</organism>
<dbReference type="InterPro" id="IPR022946">
    <property type="entry name" value="UPF0313"/>
</dbReference>
<dbReference type="RefSeq" id="WP_180146958.1">
    <property type="nucleotide sequence ID" value="NZ_CAADHO010000016.1"/>
</dbReference>
<dbReference type="HAMAP" id="MF_01251">
    <property type="entry name" value="UPF0313"/>
    <property type="match status" value="1"/>
</dbReference>
<feature type="region of interest" description="Disordered" evidence="7">
    <location>
        <begin position="551"/>
        <end position="605"/>
    </location>
</feature>
<comment type="cofactor">
    <cofactor evidence="6">
        <name>[4Fe-4S] cluster</name>
        <dbReference type="ChEBI" id="CHEBI:49883"/>
    </cofactor>
    <text evidence="6">Binds 1 [4Fe-4S] cluster. The cluster is coordinated with 3 cysteines and an exchangeable S-adenosyl-L-methionine.</text>
</comment>
<keyword evidence="3 6" id="KW-0479">Metal-binding</keyword>
<evidence type="ECO:0000256" key="5">
    <source>
        <dbReference type="ARBA" id="ARBA00023014"/>
    </source>
</evidence>
<evidence type="ECO:0000256" key="4">
    <source>
        <dbReference type="ARBA" id="ARBA00023004"/>
    </source>
</evidence>
<dbReference type="SFLD" id="SFLDS00029">
    <property type="entry name" value="Radical_SAM"/>
    <property type="match status" value="1"/>
</dbReference>
<dbReference type="InterPro" id="IPR013704">
    <property type="entry name" value="UPF0313_N"/>
</dbReference>
<keyword evidence="10" id="KW-1185">Reference proteome</keyword>
<proteinExistence type="inferred from homology"/>
<dbReference type="InterPro" id="IPR020612">
    <property type="entry name" value="Methylthiotransferase_CS"/>
</dbReference>
<feature type="compositionally biased region" description="Basic residues" evidence="7">
    <location>
        <begin position="582"/>
        <end position="605"/>
    </location>
</feature>
<dbReference type="NCBIfam" id="TIGR03904">
    <property type="entry name" value="SAM_YgiQ"/>
    <property type="match status" value="1"/>
</dbReference>
<comment type="similarity">
    <text evidence="6">Belongs to the UPF0313 family.</text>
</comment>
<keyword evidence="5 6" id="KW-0411">Iron-sulfur</keyword>
<dbReference type="InterPro" id="IPR058240">
    <property type="entry name" value="rSAM_sf"/>
</dbReference>
<evidence type="ECO:0000256" key="3">
    <source>
        <dbReference type="ARBA" id="ARBA00022723"/>
    </source>
</evidence>
<dbReference type="PROSITE" id="PS51918">
    <property type="entry name" value="RADICAL_SAM"/>
    <property type="match status" value="1"/>
</dbReference>
<dbReference type="Pfam" id="PF08497">
    <property type="entry name" value="Radical_SAM_N"/>
    <property type="match status" value="1"/>
</dbReference>
<dbReference type="InterPro" id="IPR007197">
    <property type="entry name" value="rSAM"/>
</dbReference>
<evidence type="ECO:0000313" key="9">
    <source>
        <dbReference type="EMBL" id="VFQ47337.1"/>
    </source>
</evidence>
<dbReference type="PANTHER" id="PTHR32331:SF0">
    <property type="entry name" value="UPF0313 PROTEIN YGIQ"/>
    <property type="match status" value="1"/>
</dbReference>
<evidence type="ECO:0000256" key="2">
    <source>
        <dbReference type="ARBA" id="ARBA00022691"/>
    </source>
</evidence>
<evidence type="ECO:0000256" key="7">
    <source>
        <dbReference type="SAM" id="MobiDB-lite"/>
    </source>
</evidence>
<dbReference type="SUPFAM" id="SSF102114">
    <property type="entry name" value="Radical SAM enzymes"/>
    <property type="match status" value="1"/>
</dbReference>
<feature type="compositionally biased region" description="Basic and acidic residues" evidence="7">
    <location>
        <begin position="551"/>
        <end position="560"/>
    </location>
</feature>
<evidence type="ECO:0000259" key="8">
    <source>
        <dbReference type="PROSITE" id="PS51918"/>
    </source>
</evidence>
<feature type="binding site" evidence="6">
    <location>
        <position position="307"/>
    </location>
    <ligand>
        <name>[4Fe-4S] cluster</name>
        <dbReference type="ChEBI" id="CHEBI:49883"/>
        <note>4Fe-4S-S-AdoMet</note>
    </ligand>
</feature>
<feature type="domain" description="Radical SAM core" evidence="8">
    <location>
        <begin position="293"/>
        <end position="558"/>
    </location>
</feature>
<dbReference type="GO" id="GO:0005506">
    <property type="term" value="F:iron ion binding"/>
    <property type="evidence" value="ECO:0007669"/>
    <property type="project" value="UniProtKB-UniRule"/>
</dbReference>
<dbReference type="PANTHER" id="PTHR32331">
    <property type="entry name" value="UPF0313 PROTEIN YGIQ"/>
    <property type="match status" value="1"/>
</dbReference>
<feature type="binding site" evidence="6">
    <location>
        <position position="314"/>
    </location>
    <ligand>
        <name>[4Fe-4S] cluster</name>
        <dbReference type="ChEBI" id="CHEBI:49883"/>
        <note>4Fe-4S-S-AdoMet</note>
    </ligand>
</feature>
<sequence length="605" mass="67126">MNTPHRFLPATRKEMDDLGWERPDVILVTGDSYVDAPAIGAAVVGRVLERSGFKVAIIAQPDIQSDRDITRLGEPALFWGVTGGSLDSMVANYTASGKKRKRCDYTPGGDNIRRPDRAVIAYTNLIRRHHKGSPVPIVLGGIEASLRRVPHYDAWQNRIRGSILFDSKADYLLYGMGERSVVELARALASGDSPDDIAGLCRKSDAPVPGYLELPPLEEVKKDKEAFARMFTAFKANADAITARGLVQKHDTRYLVQNPPQPPLSEGELDDVNELPFTRELHPLCSSMGEVRAMETIRFSIATHRGCYGDCNFCAIALHQGRTVSSRSEDSILRETKTLTTLPGFKGYILDAGGPTGNMYGFECEKKLKKGACSDRRCLYPSVCPALKPDHSRLISLLKKMQRVPGIKKVFSASGIRPDLVLADKKKGDLYLKEVVAHHTSGQLKIAPEHTSDKVLSLMGKPQTELIRFRNRFLELTEQAGMPQFLTYYFMAAHPGCGQKEMEELARFCRTELHTRPEQAQIFTPTPSTLSTLMYVTEKDPETGKPVFVEKQKEAKERQKAALKGTGQGHGRDKGRKPAGDRKKHATGPGRKPGRHKGSPRKKNR</sequence>
<dbReference type="EMBL" id="CAADHO010000016">
    <property type="protein sequence ID" value="VFQ47337.1"/>
    <property type="molecule type" value="Genomic_DNA"/>
</dbReference>
<dbReference type="Proteomes" id="UP000507962">
    <property type="component" value="Unassembled WGS sequence"/>
</dbReference>
<feature type="compositionally biased region" description="Basic and acidic residues" evidence="7">
    <location>
        <begin position="570"/>
        <end position="581"/>
    </location>
</feature>
<evidence type="ECO:0000313" key="10">
    <source>
        <dbReference type="Proteomes" id="UP000507962"/>
    </source>
</evidence>
<dbReference type="AlphaFoldDB" id="A0A4U8YUT0"/>
<dbReference type="Gene3D" id="3.80.30.20">
    <property type="entry name" value="tm_1862 like domain"/>
    <property type="match status" value="1"/>
</dbReference>
<protein>
    <submittedName>
        <fullName evidence="9">Radical sam</fullName>
    </submittedName>
</protein>
<keyword evidence="4 6" id="KW-0408">Iron</keyword>
<feature type="binding site" evidence="6">
    <location>
        <position position="311"/>
    </location>
    <ligand>
        <name>[4Fe-4S] cluster</name>
        <dbReference type="ChEBI" id="CHEBI:49883"/>
        <note>4Fe-4S-S-AdoMet</note>
    </ligand>
</feature>
<keyword evidence="2 6" id="KW-0949">S-adenosyl-L-methionine</keyword>
<dbReference type="SMART" id="SM00729">
    <property type="entry name" value="Elp3"/>
    <property type="match status" value="1"/>
</dbReference>
<dbReference type="SFLD" id="SFLDG01082">
    <property type="entry name" value="B12-binding_domain_containing"/>
    <property type="match status" value="1"/>
</dbReference>
<accession>A0A4U8YUT0</accession>
<dbReference type="GO" id="GO:0051539">
    <property type="term" value="F:4 iron, 4 sulfur cluster binding"/>
    <property type="evidence" value="ECO:0007669"/>
    <property type="project" value="UniProtKB-KW"/>
</dbReference>
<name>A0A4U8YUT0_9BACT</name>
<dbReference type="InterPro" id="IPR023404">
    <property type="entry name" value="rSAM_horseshoe"/>
</dbReference>
<dbReference type="InterPro" id="IPR006638">
    <property type="entry name" value="Elp3/MiaA/NifB-like_rSAM"/>
</dbReference>
<dbReference type="GO" id="GO:0003824">
    <property type="term" value="F:catalytic activity"/>
    <property type="evidence" value="ECO:0007669"/>
    <property type="project" value="InterPro"/>
</dbReference>
<evidence type="ECO:0000256" key="1">
    <source>
        <dbReference type="ARBA" id="ARBA00022485"/>
    </source>
</evidence>
<reference evidence="9 10" key="1">
    <citation type="submission" date="2019-03" db="EMBL/GenBank/DDBJ databases">
        <authorList>
            <person name="Nijsse B."/>
        </authorList>
    </citation>
    <scope>NUCLEOTIDE SEQUENCE [LARGE SCALE GENOMIC DNA]</scope>
    <source>
        <strain evidence="9">Desulfoluna butyratoxydans MSL71</strain>
    </source>
</reference>
<dbReference type="Pfam" id="PF04055">
    <property type="entry name" value="Radical_SAM"/>
    <property type="match status" value="1"/>
</dbReference>
<dbReference type="PROSITE" id="PS01278">
    <property type="entry name" value="MTTASE_RADICAL"/>
    <property type="match status" value="1"/>
</dbReference>